<protein>
    <submittedName>
        <fullName evidence="1">Aspartyl protease</fullName>
    </submittedName>
</protein>
<accession>A0A450SFN0</accession>
<dbReference type="Gene3D" id="2.40.70.10">
    <property type="entry name" value="Acid Proteases"/>
    <property type="match status" value="1"/>
</dbReference>
<sequence length="114" mass="12815">MELAHHDRRMTVEHVLLDTGSGGSLFRTKMLASIDISPLPDDEVHRIRGVGGFEYVFAKRIELLRVGDLSTKDFDIELGQLDYGYRINGILGADFLVKTNAIIDFDARKLIPAR</sequence>
<evidence type="ECO:0000313" key="1">
    <source>
        <dbReference type="EMBL" id="VFJ51692.1"/>
    </source>
</evidence>
<dbReference type="SUPFAM" id="SSF50630">
    <property type="entry name" value="Acid proteases"/>
    <property type="match status" value="1"/>
</dbReference>
<dbReference type="GO" id="GO:0006508">
    <property type="term" value="P:proteolysis"/>
    <property type="evidence" value="ECO:0007669"/>
    <property type="project" value="UniProtKB-KW"/>
</dbReference>
<dbReference type="EMBL" id="CAADFD010000010">
    <property type="protein sequence ID" value="VFJ51692.1"/>
    <property type="molecule type" value="Genomic_DNA"/>
</dbReference>
<dbReference type="InterPro" id="IPR021109">
    <property type="entry name" value="Peptidase_aspartic_dom_sf"/>
</dbReference>
<keyword evidence="1" id="KW-0645">Protease</keyword>
<gene>
    <name evidence="1" type="ORF">BECKFW1821B_GA0114236_10105</name>
</gene>
<keyword evidence="1" id="KW-0378">Hydrolase</keyword>
<name>A0A450SFN0_9GAMM</name>
<proteinExistence type="predicted"/>
<dbReference type="Pfam" id="PF13650">
    <property type="entry name" value="Asp_protease_2"/>
    <property type="match status" value="1"/>
</dbReference>
<dbReference type="AlphaFoldDB" id="A0A450SFN0"/>
<reference evidence="1" key="1">
    <citation type="submission" date="2019-02" db="EMBL/GenBank/DDBJ databases">
        <authorList>
            <person name="Gruber-Vodicka R. H."/>
            <person name="Seah K. B. B."/>
        </authorList>
    </citation>
    <scope>NUCLEOTIDE SEQUENCE</scope>
    <source>
        <strain evidence="1">BECK_BZ106</strain>
    </source>
</reference>
<dbReference type="GO" id="GO:0008233">
    <property type="term" value="F:peptidase activity"/>
    <property type="evidence" value="ECO:0007669"/>
    <property type="project" value="UniProtKB-KW"/>
</dbReference>
<organism evidence="1">
    <name type="scientific">Candidatus Kentrum sp. FW</name>
    <dbReference type="NCBI Taxonomy" id="2126338"/>
    <lineage>
        <taxon>Bacteria</taxon>
        <taxon>Pseudomonadati</taxon>
        <taxon>Pseudomonadota</taxon>
        <taxon>Gammaproteobacteria</taxon>
        <taxon>Candidatus Kentrum</taxon>
    </lineage>
</organism>